<name>A0ABR9TZ37_9NOSO</name>
<gene>
    <name evidence="1" type="ORF">IQ229_08950</name>
</gene>
<reference evidence="1 2" key="1">
    <citation type="submission" date="2020-10" db="EMBL/GenBank/DDBJ databases">
        <authorList>
            <person name="Castelo-Branco R."/>
            <person name="Eusebio N."/>
            <person name="Adriana R."/>
            <person name="Vieira A."/>
            <person name="Brugerolle De Fraissinette N."/>
            <person name="Rezende De Castro R."/>
            <person name="Schneider M.P."/>
            <person name="Vasconcelos V."/>
            <person name="Leao P.N."/>
        </authorList>
    </citation>
    <scope>NUCLEOTIDE SEQUENCE [LARGE SCALE GENOMIC DNA]</scope>
    <source>
        <strain evidence="1 2">LEGE 07299</strain>
    </source>
</reference>
<dbReference type="Pfam" id="PF14025">
    <property type="entry name" value="DUF4241"/>
    <property type="match status" value="1"/>
</dbReference>
<organism evidence="1 2">
    <name type="scientific">Nostoc cf. edaphicum LEGE 07299</name>
    <dbReference type="NCBI Taxonomy" id="2777974"/>
    <lineage>
        <taxon>Bacteria</taxon>
        <taxon>Bacillati</taxon>
        <taxon>Cyanobacteriota</taxon>
        <taxon>Cyanophyceae</taxon>
        <taxon>Nostocales</taxon>
        <taxon>Nostocaceae</taxon>
        <taxon>Nostoc</taxon>
    </lineage>
</organism>
<comment type="caution">
    <text evidence="1">The sequence shown here is derived from an EMBL/GenBank/DDBJ whole genome shotgun (WGS) entry which is preliminary data.</text>
</comment>
<evidence type="ECO:0000313" key="1">
    <source>
        <dbReference type="EMBL" id="MBE9105062.1"/>
    </source>
</evidence>
<sequence>MIDLIQDELRKNYRPTWDWTNICIDKSTQLNIIAFSSGYGDGIYPTYFGYDTEDKIVNIVTEF</sequence>
<protein>
    <submittedName>
        <fullName evidence="1">DUF4241 domain-containing protein</fullName>
    </submittedName>
</protein>
<accession>A0ABR9TZ37</accession>
<dbReference type="Proteomes" id="UP000647836">
    <property type="component" value="Unassembled WGS sequence"/>
</dbReference>
<keyword evidence="2" id="KW-1185">Reference proteome</keyword>
<proteinExistence type="predicted"/>
<dbReference type="EMBL" id="JADEXF010000228">
    <property type="protein sequence ID" value="MBE9105062.1"/>
    <property type="molecule type" value="Genomic_DNA"/>
</dbReference>
<evidence type="ECO:0000313" key="2">
    <source>
        <dbReference type="Proteomes" id="UP000647836"/>
    </source>
</evidence>
<dbReference type="InterPro" id="IPR025335">
    <property type="entry name" value="DUF4241"/>
</dbReference>